<accession>A0AAD7RN61</accession>
<proteinExistence type="predicted"/>
<evidence type="ECO:0000313" key="1">
    <source>
        <dbReference type="EMBL" id="KAJ8385896.1"/>
    </source>
</evidence>
<sequence length="145" mass="15250">MEGEKKGKDGDGAIGKDCAAIVVEVEGIQVISADPCAAVAGSKSLIYQYADDTTITVEDEESLRCVKEVVNKYCEATGAKVNYVKSEVMKVGGGGEWDGGELPFTVAMGMVKVLGVYVGVDARAVGKRIWTEVIGDEEKVTVVGI</sequence>
<keyword evidence="2" id="KW-1185">Reference proteome</keyword>
<dbReference type="EMBL" id="JAINUG010000239">
    <property type="protein sequence ID" value="KAJ8385896.1"/>
    <property type="molecule type" value="Genomic_DNA"/>
</dbReference>
<evidence type="ECO:0008006" key="3">
    <source>
        <dbReference type="Google" id="ProtNLM"/>
    </source>
</evidence>
<protein>
    <recommendedName>
        <fullName evidence="3">Reverse transcriptase domain-containing protein</fullName>
    </recommendedName>
</protein>
<name>A0AAD7RN61_9TELE</name>
<evidence type="ECO:0000313" key="2">
    <source>
        <dbReference type="Proteomes" id="UP001221898"/>
    </source>
</evidence>
<dbReference type="Proteomes" id="UP001221898">
    <property type="component" value="Unassembled WGS sequence"/>
</dbReference>
<comment type="caution">
    <text evidence="1">The sequence shown here is derived from an EMBL/GenBank/DDBJ whole genome shotgun (WGS) entry which is preliminary data.</text>
</comment>
<gene>
    <name evidence="1" type="ORF">AAFF_G00179620</name>
</gene>
<organism evidence="1 2">
    <name type="scientific">Aldrovandia affinis</name>
    <dbReference type="NCBI Taxonomy" id="143900"/>
    <lineage>
        <taxon>Eukaryota</taxon>
        <taxon>Metazoa</taxon>
        <taxon>Chordata</taxon>
        <taxon>Craniata</taxon>
        <taxon>Vertebrata</taxon>
        <taxon>Euteleostomi</taxon>
        <taxon>Actinopterygii</taxon>
        <taxon>Neopterygii</taxon>
        <taxon>Teleostei</taxon>
        <taxon>Notacanthiformes</taxon>
        <taxon>Halosauridae</taxon>
        <taxon>Aldrovandia</taxon>
    </lineage>
</organism>
<dbReference type="AlphaFoldDB" id="A0AAD7RN61"/>
<reference evidence="1" key="1">
    <citation type="journal article" date="2023" name="Science">
        <title>Genome structures resolve the early diversification of teleost fishes.</title>
        <authorList>
            <person name="Parey E."/>
            <person name="Louis A."/>
            <person name="Montfort J."/>
            <person name="Bouchez O."/>
            <person name="Roques C."/>
            <person name="Iampietro C."/>
            <person name="Lluch J."/>
            <person name="Castinel A."/>
            <person name="Donnadieu C."/>
            <person name="Desvignes T."/>
            <person name="Floi Bucao C."/>
            <person name="Jouanno E."/>
            <person name="Wen M."/>
            <person name="Mejri S."/>
            <person name="Dirks R."/>
            <person name="Jansen H."/>
            <person name="Henkel C."/>
            <person name="Chen W.J."/>
            <person name="Zahm M."/>
            <person name="Cabau C."/>
            <person name="Klopp C."/>
            <person name="Thompson A.W."/>
            <person name="Robinson-Rechavi M."/>
            <person name="Braasch I."/>
            <person name="Lecointre G."/>
            <person name="Bobe J."/>
            <person name="Postlethwait J.H."/>
            <person name="Berthelot C."/>
            <person name="Roest Crollius H."/>
            <person name="Guiguen Y."/>
        </authorList>
    </citation>
    <scope>NUCLEOTIDE SEQUENCE</scope>
    <source>
        <strain evidence="1">NC1722</strain>
    </source>
</reference>